<feature type="signal peptide" evidence="1">
    <location>
        <begin position="1"/>
        <end position="23"/>
    </location>
</feature>
<accession>A0A9X8UJU4</accession>
<dbReference type="Gene3D" id="2.160.20.110">
    <property type="match status" value="1"/>
</dbReference>
<name>A0A9X8UJU4_9FIRM</name>
<sequence length="417" mass="43792">MKRFIHFLFLPLVFAALSLPVHAAQEGVSVAVQDGYVSDYGVNIPFTRSPRTGSYTFSLYPGGAAAGSPEVTAAVEITSAAPVNVYLPLRHDPAGPSTWTLAVTAHVASGREALDREATAAKTFTTAPTCSCPAGTAGAYYVGDGSAQHPFLVGAREQLVHMEKHLAASLLQVADIDCGGTLPTISCFTGSYDGGWHKISGLDKPLFWTLRQATVQRLGIEDSTAIFPTLSDHIGILAGSVHDGTIRDCYSLNCSLKGYNTGGLIGGFFGEASRIERCYALGARVDSHSSPAGLVGRADEARFQMSHCYAIPAYLSTESAGYPSGALFGSSAYDGHTTSIAQSYWCTSVVSNGAGGAYLNARVSIDSYSKGLPLAGFSTLGNLTGFDDSDWVVRSMTFDSPGGSVTAEVPVLRGFYE</sequence>
<evidence type="ECO:0000256" key="1">
    <source>
        <dbReference type="SAM" id="SignalP"/>
    </source>
</evidence>
<dbReference type="Proteomes" id="UP000294682">
    <property type="component" value="Unassembled WGS sequence"/>
</dbReference>
<protein>
    <recommendedName>
        <fullName evidence="4">GLUG domain-containing protein</fullName>
    </recommendedName>
</protein>
<dbReference type="EMBL" id="SLUK01000006">
    <property type="protein sequence ID" value="TCL43282.1"/>
    <property type="molecule type" value="Genomic_DNA"/>
</dbReference>
<reference evidence="2 3" key="1">
    <citation type="submission" date="2019-03" db="EMBL/GenBank/DDBJ databases">
        <title>Genomic Encyclopedia of Type Strains, Phase IV (KMG-IV): sequencing the most valuable type-strain genomes for metagenomic binning, comparative biology and taxonomic classification.</title>
        <authorList>
            <person name="Goeker M."/>
        </authorList>
    </citation>
    <scope>NUCLEOTIDE SEQUENCE [LARGE SCALE GENOMIC DNA]</scope>
    <source>
        <strain evidence="2 3">DSM 100433</strain>
    </source>
</reference>
<proteinExistence type="predicted"/>
<gene>
    <name evidence="2" type="ORF">EDD78_106144</name>
</gene>
<keyword evidence="3" id="KW-1185">Reference proteome</keyword>
<comment type="caution">
    <text evidence="2">The sequence shown here is derived from an EMBL/GenBank/DDBJ whole genome shotgun (WGS) entry which is preliminary data.</text>
</comment>
<keyword evidence="1" id="KW-0732">Signal</keyword>
<organism evidence="2 3">
    <name type="scientific">Harryflintia acetispora</name>
    <dbReference type="NCBI Taxonomy" id="1849041"/>
    <lineage>
        <taxon>Bacteria</taxon>
        <taxon>Bacillati</taxon>
        <taxon>Bacillota</taxon>
        <taxon>Clostridia</taxon>
        <taxon>Eubacteriales</taxon>
        <taxon>Oscillospiraceae</taxon>
        <taxon>Harryflintia</taxon>
    </lineage>
</organism>
<dbReference type="RefSeq" id="WP_132084638.1">
    <property type="nucleotide sequence ID" value="NZ_SLUK01000006.1"/>
</dbReference>
<feature type="chain" id="PRO_5040996417" description="GLUG domain-containing protein" evidence="1">
    <location>
        <begin position="24"/>
        <end position="417"/>
    </location>
</feature>
<evidence type="ECO:0008006" key="4">
    <source>
        <dbReference type="Google" id="ProtNLM"/>
    </source>
</evidence>
<evidence type="ECO:0000313" key="2">
    <source>
        <dbReference type="EMBL" id="TCL43282.1"/>
    </source>
</evidence>
<dbReference type="AlphaFoldDB" id="A0A9X8UJU4"/>
<evidence type="ECO:0000313" key="3">
    <source>
        <dbReference type="Proteomes" id="UP000294682"/>
    </source>
</evidence>